<evidence type="ECO:0000256" key="5">
    <source>
        <dbReference type="ARBA" id="ARBA00022692"/>
    </source>
</evidence>
<evidence type="ECO:0000256" key="3">
    <source>
        <dbReference type="ARBA" id="ARBA00022676"/>
    </source>
</evidence>
<keyword evidence="2" id="KW-1003">Cell membrane</keyword>
<feature type="transmembrane region" description="Helical" evidence="8">
    <location>
        <begin position="153"/>
        <end position="173"/>
    </location>
</feature>
<evidence type="ECO:0000256" key="1">
    <source>
        <dbReference type="ARBA" id="ARBA00004651"/>
    </source>
</evidence>
<feature type="transmembrane region" description="Helical" evidence="8">
    <location>
        <begin position="224"/>
        <end position="244"/>
    </location>
</feature>
<reference evidence="9 10" key="1">
    <citation type="submission" date="2020-08" db="EMBL/GenBank/DDBJ databases">
        <title>Genomic Encyclopedia of Type Strains, Phase IV (KMG-IV): sequencing the most valuable type-strain genomes for metagenomic binning, comparative biology and taxonomic classification.</title>
        <authorList>
            <person name="Goeker M."/>
        </authorList>
    </citation>
    <scope>NUCLEOTIDE SEQUENCE [LARGE SCALE GENOMIC DNA]</scope>
    <source>
        <strain evidence="9 10">DSM 27203</strain>
    </source>
</reference>
<feature type="transmembrane region" description="Helical" evidence="8">
    <location>
        <begin position="385"/>
        <end position="403"/>
    </location>
</feature>
<dbReference type="RefSeq" id="WP_184001020.1">
    <property type="nucleotide sequence ID" value="NZ_BAABIF010000004.1"/>
</dbReference>
<gene>
    <name evidence="9" type="ORF">FHR23_000131</name>
</gene>
<keyword evidence="7 8" id="KW-0472">Membrane</keyword>
<dbReference type="Proteomes" id="UP000554342">
    <property type="component" value="Unassembled WGS sequence"/>
</dbReference>
<comment type="subcellular location">
    <subcellularLocation>
        <location evidence="1">Cell membrane</location>
        <topology evidence="1">Multi-pass membrane protein</topology>
    </subcellularLocation>
</comment>
<dbReference type="AlphaFoldDB" id="A0A840YUJ9"/>
<dbReference type="PANTHER" id="PTHR33908:SF11">
    <property type="entry name" value="MEMBRANE PROTEIN"/>
    <property type="match status" value="1"/>
</dbReference>
<name>A0A840YUJ9_9SPHN</name>
<dbReference type="GO" id="GO:0009103">
    <property type="term" value="P:lipopolysaccharide biosynthetic process"/>
    <property type="evidence" value="ECO:0007669"/>
    <property type="project" value="UniProtKB-ARBA"/>
</dbReference>
<feature type="transmembrane region" description="Helical" evidence="8">
    <location>
        <begin position="130"/>
        <end position="147"/>
    </location>
</feature>
<dbReference type="GO" id="GO:0016763">
    <property type="term" value="F:pentosyltransferase activity"/>
    <property type="evidence" value="ECO:0007669"/>
    <property type="project" value="TreeGrafter"/>
</dbReference>
<evidence type="ECO:0000256" key="4">
    <source>
        <dbReference type="ARBA" id="ARBA00022679"/>
    </source>
</evidence>
<accession>A0A840YUJ9</accession>
<feature type="transmembrane region" description="Helical" evidence="8">
    <location>
        <begin position="18"/>
        <end position="35"/>
    </location>
</feature>
<dbReference type="GO" id="GO:0005886">
    <property type="term" value="C:plasma membrane"/>
    <property type="evidence" value="ECO:0007669"/>
    <property type="project" value="UniProtKB-SubCell"/>
</dbReference>
<protein>
    <recommendedName>
        <fullName evidence="11">Dolichyl-phosphate-mannose-protein mannosyltransferase</fullName>
    </recommendedName>
</protein>
<keyword evidence="3" id="KW-0328">Glycosyltransferase</keyword>
<dbReference type="InterPro" id="IPR050297">
    <property type="entry name" value="LipidA_mod_glycosyltrf_83"/>
</dbReference>
<feature type="transmembrane region" description="Helical" evidence="8">
    <location>
        <begin position="409"/>
        <end position="432"/>
    </location>
</feature>
<evidence type="ECO:0000313" key="10">
    <source>
        <dbReference type="Proteomes" id="UP000554342"/>
    </source>
</evidence>
<proteinExistence type="predicted"/>
<evidence type="ECO:0000256" key="8">
    <source>
        <dbReference type="SAM" id="Phobius"/>
    </source>
</evidence>
<organism evidence="9 10">
    <name type="scientific">Stakelama sediminis</name>
    <dbReference type="NCBI Taxonomy" id="463200"/>
    <lineage>
        <taxon>Bacteria</taxon>
        <taxon>Pseudomonadati</taxon>
        <taxon>Pseudomonadota</taxon>
        <taxon>Alphaproteobacteria</taxon>
        <taxon>Sphingomonadales</taxon>
        <taxon>Sphingomonadaceae</taxon>
        <taxon>Stakelama</taxon>
    </lineage>
</organism>
<keyword evidence="4" id="KW-0808">Transferase</keyword>
<feature type="transmembrane region" description="Helical" evidence="8">
    <location>
        <begin position="185"/>
        <end position="204"/>
    </location>
</feature>
<evidence type="ECO:0000256" key="7">
    <source>
        <dbReference type="ARBA" id="ARBA00023136"/>
    </source>
</evidence>
<feature type="transmembrane region" description="Helical" evidence="8">
    <location>
        <begin position="98"/>
        <end position="118"/>
    </location>
</feature>
<comment type="caution">
    <text evidence="9">The sequence shown here is derived from an EMBL/GenBank/DDBJ whole genome shotgun (WGS) entry which is preliminary data.</text>
</comment>
<dbReference type="PANTHER" id="PTHR33908">
    <property type="entry name" value="MANNOSYLTRANSFERASE YKCB-RELATED"/>
    <property type="match status" value="1"/>
</dbReference>
<evidence type="ECO:0000256" key="2">
    <source>
        <dbReference type="ARBA" id="ARBA00022475"/>
    </source>
</evidence>
<sequence length="456" mass="49987">MTDRPAQIARPGRSETRFLLLLIAGGILLRLIWLIRVQGGMDVFPRASEATDAALSIARTGTLGNIFFAGQGPSAHLMPVSPMIAGGIMRLFGPGSTAADLTLLSWSLIQVMGAYLLYRLLFARMGSDAATLRWGSALLFLLIPFVPQEVIDFRYWEGALAAVLAAANLILILDMDRTATLNRPRLIMAALLSAATFMVSPAVALAVDCCWGMVALRRLPFRRAMLFAAASAIALAVMVAPWAIRNQRELGNPILTRSNFGLELAIANYPGALNQDTPARSFSDRIDAIHPAANAQARALVRLPAGESGYSHMLAQRTIGWIEQHPGDFARLWMRHLGQYFFPRPWQFYFSEWEGMRTARSLTVTTVSFLGLLGMGLGLIRRRRGYGILLLYLVVIAFPYAAFQPVPRYSFLIWGLLAFPAAEAVLAAIGAVRRRLTLHNQTSEDPLYGNGAGCVR</sequence>
<keyword evidence="6 8" id="KW-1133">Transmembrane helix</keyword>
<dbReference type="EMBL" id="JACIJI010000001">
    <property type="protein sequence ID" value="MBB5717224.1"/>
    <property type="molecule type" value="Genomic_DNA"/>
</dbReference>
<evidence type="ECO:0008006" key="11">
    <source>
        <dbReference type="Google" id="ProtNLM"/>
    </source>
</evidence>
<evidence type="ECO:0000313" key="9">
    <source>
        <dbReference type="EMBL" id="MBB5717224.1"/>
    </source>
</evidence>
<keyword evidence="5 8" id="KW-0812">Transmembrane</keyword>
<evidence type="ECO:0000256" key="6">
    <source>
        <dbReference type="ARBA" id="ARBA00022989"/>
    </source>
</evidence>
<keyword evidence="10" id="KW-1185">Reference proteome</keyword>